<dbReference type="EMBL" id="ML211936">
    <property type="protein sequence ID" value="TFK79765.1"/>
    <property type="molecule type" value="Genomic_DNA"/>
</dbReference>
<dbReference type="InParanoid" id="A0A5C3NR15"/>
<evidence type="ECO:0000313" key="1">
    <source>
        <dbReference type="EMBL" id="TFK79765.1"/>
    </source>
</evidence>
<dbReference type="STRING" id="1314778.A0A5C3NR15"/>
<dbReference type="AlphaFoldDB" id="A0A5C3NR15"/>
<gene>
    <name evidence="1" type="ORF">K466DRAFT_570040</name>
</gene>
<organism evidence="1 2">
    <name type="scientific">Polyporus arcularius HHB13444</name>
    <dbReference type="NCBI Taxonomy" id="1314778"/>
    <lineage>
        <taxon>Eukaryota</taxon>
        <taxon>Fungi</taxon>
        <taxon>Dikarya</taxon>
        <taxon>Basidiomycota</taxon>
        <taxon>Agaricomycotina</taxon>
        <taxon>Agaricomycetes</taxon>
        <taxon>Polyporales</taxon>
        <taxon>Polyporaceae</taxon>
        <taxon>Polyporus</taxon>
    </lineage>
</organism>
<accession>A0A5C3NR15</accession>
<evidence type="ECO:0000313" key="2">
    <source>
        <dbReference type="Proteomes" id="UP000308197"/>
    </source>
</evidence>
<proteinExistence type="predicted"/>
<dbReference type="Proteomes" id="UP000308197">
    <property type="component" value="Unassembled WGS sequence"/>
</dbReference>
<reference evidence="1 2" key="1">
    <citation type="journal article" date="2019" name="Nat. Ecol. Evol.">
        <title>Megaphylogeny resolves global patterns of mushroom evolution.</title>
        <authorList>
            <person name="Varga T."/>
            <person name="Krizsan K."/>
            <person name="Foldi C."/>
            <person name="Dima B."/>
            <person name="Sanchez-Garcia M."/>
            <person name="Sanchez-Ramirez S."/>
            <person name="Szollosi G.J."/>
            <person name="Szarkandi J.G."/>
            <person name="Papp V."/>
            <person name="Albert L."/>
            <person name="Andreopoulos W."/>
            <person name="Angelini C."/>
            <person name="Antonin V."/>
            <person name="Barry K.W."/>
            <person name="Bougher N.L."/>
            <person name="Buchanan P."/>
            <person name="Buyck B."/>
            <person name="Bense V."/>
            <person name="Catcheside P."/>
            <person name="Chovatia M."/>
            <person name="Cooper J."/>
            <person name="Damon W."/>
            <person name="Desjardin D."/>
            <person name="Finy P."/>
            <person name="Geml J."/>
            <person name="Haridas S."/>
            <person name="Hughes K."/>
            <person name="Justo A."/>
            <person name="Karasinski D."/>
            <person name="Kautmanova I."/>
            <person name="Kiss B."/>
            <person name="Kocsube S."/>
            <person name="Kotiranta H."/>
            <person name="LaButti K.M."/>
            <person name="Lechner B.E."/>
            <person name="Liimatainen K."/>
            <person name="Lipzen A."/>
            <person name="Lukacs Z."/>
            <person name="Mihaltcheva S."/>
            <person name="Morgado L.N."/>
            <person name="Niskanen T."/>
            <person name="Noordeloos M.E."/>
            <person name="Ohm R.A."/>
            <person name="Ortiz-Santana B."/>
            <person name="Ovrebo C."/>
            <person name="Racz N."/>
            <person name="Riley R."/>
            <person name="Savchenko A."/>
            <person name="Shiryaev A."/>
            <person name="Soop K."/>
            <person name="Spirin V."/>
            <person name="Szebenyi C."/>
            <person name="Tomsovsky M."/>
            <person name="Tulloss R.E."/>
            <person name="Uehling J."/>
            <person name="Grigoriev I.V."/>
            <person name="Vagvolgyi C."/>
            <person name="Papp T."/>
            <person name="Martin F.M."/>
            <person name="Miettinen O."/>
            <person name="Hibbett D.S."/>
            <person name="Nagy L.G."/>
        </authorList>
    </citation>
    <scope>NUCLEOTIDE SEQUENCE [LARGE SCALE GENOMIC DNA]</scope>
    <source>
        <strain evidence="1 2">HHB13444</strain>
    </source>
</reference>
<keyword evidence="2" id="KW-1185">Reference proteome</keyword>
<protein>
    <submittedName>
        <fullName evidence="1">Uncharacterized protein</fullName>
    </submittedName>
</protein>
<name>A0A5C3NR15_9APHY</name>
<sequence>MTEDNNCEPKPDDVDYVVYAKQLFGCRLGYPIWFPKSGDRHDIQIGDVGYYFQGGFHRVFNTTLLDDDPSHIHGLPYNYEPFQVELQQEEVGRITLVDRSVKYVQVQGGGGSDSTAVSPTRLGMSSTLDRSAAPAGGAFSSFAPPVDRLQIHPSKSFVAYMRANFQRWNAFLNSKDVDVTEVPLLFVSGTVKISEWGCGAFKSHFGVQVDQAWMASDQADLKDQTLFINYFRMKDQEAHQKDGDVEGTVASMYDPVNDLLDYILEYRFKGMQDKTQPKIAIASDTHLYDLFDGEVVPVDIRAALAEMKPPVVFVDDQREGALYCNMFESDEPSADFRPTE</sequence>